<organism evidence="14 15">
    <name type="scientific">Magnetospirillum fulvum MGU-K5</name>
    <dbReference type="NCBI Taxonomy" id="1316936"/>
    <lineage>
        <taxon>Bacteria</taxon>
        <taxon>Pseudomonadati</taxon>
        <taxon>Pseudomonadota</taxon>
        <taxon>Alphaproteobacteria</taxon>
        <taxon>Rhodospirillales</taxon>
        <taxon>Rhodospirillaceae</taxon>
        <taxon>Magnetospirillum</taxon>
    </lineage>
</organism>
<comment type="similarity">
    <text evidence="9 13">Belongs to the QueA family.</text>
</comment>
<dbReference type="InterPro" id="IPR042118">
    <property type="entry name" value="QueA_dom1"/>
</dbReference>
<keyword evidence="5 13" id="KW-0808">Transferase</keyword>
<protein>
    <recommendedName>
        <fullName evidence="11 13">S-adenosylmethionine:tRNA ribosyltransferase-isomerase</fullName>
        <ecNumber evidence="10 13">2.4.99.17</ecNumber>
    </recommendedName>
    <alternativeName>
        <fullName evidence="12 13">Queuosine biosynthesis protein QueA</fullName>
    </alternativeName>
</protein>
<proteinExistence type="inferred from homology"/>
<dbReference type="InterPro" id="IPR042119">
    <property type="entry name" value="QueA_dom2"/>
</dbReference>
<evidence type="ECO:0000256" key="6">
    <source>
        <dbReference type="ARBA" id="ARBA00022691"/>
    </source>
</evidence>
<keyword evidence="7 13" id="KW-0671">Queuosine biosynthesis</keyword>
<evidence type="ECO:0000256" key="12">
    <source>
        <dbReference type="ARBA" id="ARBA00076160"/>
    </source>
</evidence>
<evidence type="ECO:0000256" key="1">
    <source>
        <dbReference type="ARBA" id="ARBA00004496"/>
    </source>
</evidence>
<evidence type="ECO:0000256" key="10">
    <source>
        <dbReference type="ARBA" id="ARBA00066503"/>
    </source>
</evidence>
<evidence type="ECO:0000256" key="11">
    <source>
        <dbReference type="ARBA" id="ARBA00069325"/>
    </source>
</evidence>
<keyword evidence="4 13" id="KW-0963">Cytoplasm</keyword>
<dbReference type="GO" id="GO:0051075">
    <property type="term" value="F:S-adenosylmethionine:tRNA ribosyltransferase-isomerase activity"/>
    <property type="evidence" value="ECO:0007669"/>
    <property type="project" value="UniProtKB-EC"/>
</dbReference>
<dbReference type="HAMAP" id="MF_00113">
    <property type="entry name" value="QueA"/>
    <property type="match status" value="1"/>
</dbReference>
<dbReference type="PATRIC" id="fig|1316936.3.peg.185"/>
<accession>S9TYG4</accession>
<dbReference type="NCBIfam" id="TIGR00113">
    <property type="entry name" value="queA"/>
    <property type="match status" value="1"/>
</dbReference>
<comment type="subcellular location">
    <subcellularLocation>
        <location evidence="1 13">Cytoplasm</location>
    </subcellularLocation>
</comment>
<reference evidence="14 15" key="1">
    <citation type="submission" date="2013-04" db="EMBL/GenBank/DDBJ databases">
        <authorList>
            <person name="Kuznetsov B."/>
            <person name="Ivanovsky R."/>
        </authorList>
    </citation>
    <scope>NUCLEOTIDE SEQUENCE [LARGE SCALE GENOMIC DNA]</scope>
    <source>
        <strain evidence="14 15">MGU-K5</strain>
    </source>
</reference>
<dbReference type="Gene3D" id="2.40.10.240">
    <property type="entry name" value="QueA-like"/>
    <property type="match status" value="1"/>
</dbReference>
<dbReference type="UniPathway" id="UPA00392"/>
<dbReference type="InterPro" id="IPR036100">
    <property type="entry name" value="QueA_sf"/>
</dbReference>
<comment type="caution">
    <text evidence="14">The sequence shown here is derived from an EMBL/GenBank/DDBJ whole genome shotgun (WGS) entry which is preliminary data.</text>
</comment>
<comment type="pathway">
    <text evidence="2 13">tRNA modification; tRNA-queuosine biosynthesis.</text>
</comment>
<evidence type="ECO:0000313" key="14">
    <source>
        <dbReference type="EMBL" id="EPY03385.1"/>
    </source>
</evidence>
<dbReference type="EMBL" id="AQPH01000002">
    <property type="protein sequence ID" value="EPY03385.1"/>
    <property type="molecule type" value="Genomic_DNA"/>
</dbReference>
<dbReference type="InterPro" id="IPR003699">
    <property type="entry name" value="QueA"/>
</dbReference>
<evidence type="ECO:0000256" key="4">
    <source>
        <dbReference type="ARBA" id="ARBA00022490"/>
    </source>
</evidence>
<evidence type="ECO:0000256" key="8">
    <source>
        <dbReference type="ARBA" id="ARBA00052751"/>
    </source>
</evidence>
<dbReference type="Proteomes" id="UP000015350">
    <property type="component" value="Unassembled WGS sequence"/>
</dbReference>
<evidence type="ECO:0000313" key="15">
    <source>
        <dbReference type="Proteomes" id="UP000015350"/>
    </source>
</evidence>
<evidence type="ECO:0000256" key="13">
    <source>
        <dbReference type="HAMAP-Rule" id="MF_00113"/>
    </source>
</evidence>
<dbReference type="AlphaFoldDB" id="S9TYG4"/>
<dbReference type="Gene3D" id="3.40.1780.10">
    <property type="entry name" value="QueA-like"/>
    <property type="match status" value="1"/>
</dbReference>
<comment type="catalytic activity">
    <reaction evidence="8 13">
        <text>7-aminomethyl-7-carbaguanosine(34) in tRNA + S-adenosyl-L-methionine = epoxyqueuosine(34) in tRNA + adenine + L-methionine + 2 H(+)</text>
        <dbReference type="Rhea" id="RHEA:32155"/>
        <dbReference type="Rhea" id="RHEA-COMP:10342"/>
        <dbReference type="Rhea" id="RHEA-COMP:18582"/>
        <dbReference type="ChEBI" id="CHEBI:15378"/>
        <dbReference type="ChEBI" id="CHEBI:16708"/>
        <dbReference type="ChEBI" id="CHEBI:57844"/>
        <dbReference type="ChEBI" id="CHEBI:59789"/>
        <dbReference type="ChEBI" id="CHEBI:82833"/>
        <dbReference type="ChEBI" id="CHEBI:194443"/>
        <dbReference type="EC" id="2.4.99.17"/>
    </reaction>
</comment>
<dbReference type="eggNOG" id="COG0809">
    <property type="taxonomic scope" value="Bacteria"/>
</dbReference>
<sequence>MDIFDFDLPRELIAERPARPRDSARMLRVAADGIGDGGVRDLPDLLCPGDVLVFNDTRVIPARLDGKRGTASVELTLHLREDESCWRAFARPAKKLRPGDRIDFAADFSASVEEKGEAGEVLLRFDRGGPALMAALEAHGRLPLPPYIRHGEADETDRADYQTTFARTDGAVAAPTAGLHFTPELLAALDQRGVKRVAVTLHVGAGTFLPVKAEDTDDHKMHAEIGVVSDEAARAINVARAAGGRVIAVGTTALRLLESAAGEDGQVRPFAAATDIFIVPGYRFRVVDRLMTNFHLPRSTLFMLVSAFAGLDRMRAAYAHAMASGYRFYSYGDSSLLDRNDDDQL</sequence>
<dbReference type="GO" id="GO:0005737">
    <property type="term" value="C:cytoplasm"/>
    <property type="evidence" value="ECO:0007669"/>
    <property type="project" value="UniProtKB-SubCell"/>
</dbReference>
<evidence type="ECO:0000256" key="3">
    <source>
        <dbReference type="ARBA" id="ARBA00011245"/>
    </source>
</evidence>
<evidence type="ECO:0000256" key="9">
    <source>
        <dbReference type="ARBA" id="ARBA00061210"/>
    </source>
</evidence>
<dbReference type="SUPFAM" id="SSF111337">
    <property type="entry name" value="QueA-like"/>
    <property type="match status" value="1"/>
</dbReference>
<dbReference type="FunFam" id="3.40.1780.10:FF:000001">
    <property type="entry name" value="S-adenosylmethionine:tRNA ribosyltransferase-isomerase"/>
    <property type="match status" value="1"/>
</dbReference>
<evidence type="ECO:0000256" key="2">
    <source>
        <dbReference type="ARBA" id="ARBA00004691"/>
    </source>
</evidence>
<dbReference type="NCBIfam" id="NF001140">
    <property type="entry name" value="PRK00147.1"/>
    <property type="match status" value="1"/>
</dbReference>
<name>S9TYG4_MAGFU</name>
<dbReference type="GO" id="GO:0008616">
    <property type="term" value="P:tRNA queuosine(34) biosynthetic process"/>
    <property type="evidence" value="ECO:0007669"/>
    <property type="project" value="UniProtKB-UniRule"/>
</dbReference>
<dbReference type="Pfam" id="PF02547">
    <property type="entry name" value="Queuosine_synth"/>
    <property type="match status" value="1"/>
</dbReference>
<comment type="function">
    <text evidence="13">Transfers and isomerizes the ribose moiety from AdoMet to the 7-aminomethyl group of 7-deazaguanine (preQ1-tRNA) to give epoxyqueuosine (oQ-tRNA).</text>
</comment>
<evidence type="ECO:0000256" key="5">
    <source>
        <dbReference type="ARBA" id="ARBA00022679"/>
    </source>
</evidence>
<dbReference type="EC" id="2.4.99.17" evidence="10 13"/>
<dbReference type="PANTHER" id="PTHR30307:SF0">
    <property type="entry name" value="S-ADENOSYLMETHIONINE:TRNA RIBOSYLTRANSFERASE-ISOMERASE"/>
    <property type="match status" value="1"/>
</dbReference>
<keyword evidence="6 13" id="KW-0949">S-adenosyl-L-methionine</keyword>
<gene>
    <name evidence="13" type="primary">queA</name>
    <name evidence="14" type="ORF">K678_00946</name>
</gene>
<dbReference type="STRING" id="1316936.K678_00946"/>
<dbReference type="PANTHER" id="PTHR30307">
    <property type="entry name" value="S-ADENOSYLMETHIONINE:TRNA RIBOSYLTRANSFERASE-ISOMERASE"/>
    <property type="match status" value="1"/>
</dbReference>
<evidence type="ECO:0000256" key="7">
    <source>
        <dbReference type="ARBA" id="ARBA00022785"/>
    </source>
</evidence>
<comment type="subunit">
    <text evidence="3 13">Monomer.</text>
</comment>